<name>A0ABV0QTG2_9TELE</name>
<dbReference type="SMART" id="SM00248">
    <property type="entry name" value="ANK"/>
    <property type="match status" value="3"/>
</dbReference>
<proteinExistence type="predicted"/>
<accession>A0ABV0QTG2</accession>
<dbReference type="Proteomes" id="UP001434883">
    <property type="component" value="Unassembled WGS sequence"/>
</dbReference>
<evidence type="ECO:0000313" key="4">
    <source>
        <dbReference type="EMBL" id="MEQ2198673.1"/>
    </source>
</evidence>
<dbReference type="PANTHER" id="PTHR24173">
    <property type="entry name" value="ANKYRIN REPEAT CONTAINING"/>
    <property type="match status" value="1"/>
</dbReference>
<gene>
    <name evidence="4" type="ORF">XENOCAPTIV_016414</name>
</gene>
<dbReference type="InterPro" id="IPR002110">
    <property type="entry name" value="Ankyrin_rpt"/>
</dbReference>
<dbReference type="SUPFAM" id="SSF48403">
    <property type="entry name" value="Ankyrin repeat"/>
    <property type="match status" value="1"/>
</dbReference>
<evidence type="ECO:0000313" key="5">
    <source>
        <dbReference type="Proteomes" id="UP001434883"/>
    </source>
</evidence>
<protein>
    <submittedName>
        <fullName evidence="4">Uncharacterized protein</fullName>
    </submittedName>
</protein>
<feature type="compositionally biased region" description="Low complexity" evidence="3">
    <location>
        <begin position="27"/>
        <end position="37"/>
    </location>
</feature>
<feature type="compositionally biased region" description="Acidic residues" evidence="3">
    <location>
        <begin position="15"/>
        <end position="26"/>
    </location>
</feature>
<dbReference type="PANTHER" id="PTHR24173:SF29">
    <property type="entry name" value="PHOTORECEPTOR ANKYRIN REPEAT PROTEIN"/>
    <property type="match status" value="1"/>
</dbReference>
<reference evidence="4 5" key="1">
    <citation type="submission" date="2021-06" db="EMBL/GenBank/DDBJ databases">
        <authorList>
            <person name="Palmer J.M."/>
        </authorList>
    </citation>
    <scope>NUCLEOTIDE SEQUENCE [LARGE SCALE GENOMIC DNA]</scope>
    <source>
        <strain evidence="4 5">XC_2019</strain>
        <tissue evidence="4">Muscle</tissue>
    </source>
</reference>
<dbReference type="Gene3D" id="1.25.40.20">
    <property type="entry name" value="Ankyrin repeat-containing domain"/>
    <property type="match status" value="1"/>
</dbReference>
<comment type="caution">
    <text evidence="4">The sequence shown here is derived from an EMBL/GenBank/DDBJ whole genome shotgun (WGS) entry which is preliminary data.</text>
</comment>
<keyword evidence="5" id="KW-1185">Reference proteome</keyword>
<feature type="region of interest" description="Disordered" evidence="3">
    <location>
        <begin position="1"/>
        <end position="44"/>
    </location>
</feature>
<evidence type="ECO:0000256" key="3">
    <source>
        <dbReference type="SAM" id="MobiDB-lite"/>
    </source>
</evidence>
<sequence>MAAASDDPHLGPGPSDEEEVLLDDSDSGSVLSDDSVLPEYEQETVYKEPPKTLYEACARNDSTSLSSILQRGVMKEEAMELDINGRNGLMLAVSKGFVDIVTLLHKCPLIDINHQDNDGNTALMIAAQAGTCENPNTTLTHGSFNAFENTNIIVLLSLNLGFITILNYILNYYSDVETEIRDPRGFTALIKAGLQGREECVSALLMHGKLRNASPDLDSNDECQN</sequence>
<dbReference type="EMBL" id="JAHRIN010020214">
    <property type="protein sequence ID" value="MEQ2198673.1"/>
    <property type="molecule type" value="Genomic_DNA"/>
</dbReference>
<evidence type="ECO:0000256" key="1">
    <source>
        <dbReference type="ARBA" id="ARBA00022737"/>
    </source>
</evidence>
<dbReference type="InterPro" id="IPR036770">
    <property type="entry name" value="Ankyrin_rpt-contain_sf"/>
</dbReference>
<evidence type="ECO:0000256" key="2">
    <source>
        <dbReference type="ARBA" id="ARBA00023043"/>
    </source>
</evidence>
<organism evidence="4 5">
    <name type="scientific">Xenoophorus captivus</name>
    <dbReference type="NCBI Taxonomy" id="1517983"/>
    <lineage>
        <taxon>Eukaryota</taxon>
        <taxon>Metazoa</taxon>
        <taxon>Chordata</taxon>
        <taxon>Craniata</taxon>
        <taxon>Vertebrata</taxon>
        <taxon>Euteleostomi</taxon>
        <taxon>Actinopterygii</taxon>
        <taxon>Neopterygii</taxon>
        <taxon>Teleostei</taxon>
        <taxon>Neoteleostei</taxon>
        <taxon>Acanthomorphata</taxon>
        <taxon>Ovalentaria</taxon>
        <taxon>Atherinomorphae</taxon>
        <taxon>Cyprinodontiformes</taxon>
        <taxon>Goodeidae</taxon>
        <taxon>Xenoophorus</taxon>
    </lineage>
</organism>
<dbReference type="Pfam" id="PF12796">
    <property type="entry name" value="Ank_2"/>
    <property type="match status" value="1"/>
</dbReference>
<keyword evidence="2" id="KW-0040">ANK repeat</keyword>
<keyword evidence="1" id="KW-0677">Repeat</keyword>